<proteinExistence type="predicted"/>
<feature type="region of interest" description="Disordered" evidence="1">
    <location>
        <begin position="167"/>
        <end position="186"/>
    </location>
</feature>
<sequence length="302" mass="31754">MIWARGLRARGGRWPSPARAPLRASQHFAGADAHVDRARLGDLRDPGTDRSWMWSAQARDADRGEFTEAMRIRLGASGPPEPTLRGVCGERLLDAAGARASTCCIWEATVGHGLAMEELHRFAVMGDPRRELEPENFVRSRPLGRPADVPTAAVGSLSALDVGVTSSATAPAPGEGAAEAMWQRKTRGRDSVRGELEELGIVYTPVVWTSHGRPRPQAAAAVPAIARAAARRRGGAARAMERALRGRIGAALALRGARVSLAPMAPLDDGAAEPGAGVWRVLAAVDAAAAADAQGSAGQRLK</sequence>
<protein>
    <submittedName>
        <fullName evidence="2">Uncharacterized protein</fullName>
    </submittedName>
</protein>
<feature type="compositionally biased region" description="Low complexity" evidence="1">
    <location>
        <begin position="170"/>
        <end position="180"/>
    </location>
</feature>
<evidence type="ECO:0000256" key="1">
    <source>
        <dbReference type="SAM" id="MobiDB-lite"/>
    </source>
</evidence>
<comment type="caution">
    <text evidence="2">The sequence shown here is derived from an EMBL/GenBank/DDBJ whole genome shotgun (WGS) entry which is preliminary data.</text>
</comment>
<reference evidence="2" key="1">
    <citation type="submission" date="2023-10" db="EMBL/GenBank/DDBJ databases">
        <authorList>
            <person name="Chen Y."/>
            <person name="Shah S."/>
            <person name="Dougan E. K."/>
            <person name="Thang M."/>
            <person name="Chan C."/>
        </authorList>
    </citation>
    <scope>NUCLEOTIDE SEQUENCE [LARGE SCALE GENOMIC DNA]</scope>
</reference>
<evidence type="ECO:0000313" key="2">
    <source>
        <dbReference type="EMBL" id="CAK0902514.1"/>
    </source>
</evidence>
<dbReference type="EMBL" id="CAUYUJ010021081">
    <property type="protein sequence ID" value="CAK0902514.1"/>
    <property type="molecule type" value="Genomic_DNA"/>
</dbReference>
<organism evidence="2 3">
    <name type="scientific">Prorocentrum cordatum</name>
    <dbReference type="NCBI Taxonomy" id="2364126"/>
    <lineage>
        <taxon>Eukaryota</taxon>
        <taxon>Sar</taxon>
        <taxon>Alveolata</taxon>
        <taxon>Dinophyceae</taxon>
        <taxon>Prorocentrales</taxon>
        <taxon>Prorocentraceae</taxon>
        <taxon>Prorocentrum</taxon>
    </lineage>
</organism>
<keyword evidence="3" id="KW-1185">Reference proteome</keyword>
<dbReference type="Proteomes" id="UP001189429">
    <property type="component" value="Unassembled WGS sequence"/>
</dbReference>
<gene>
    <name evidence="2" type="ORF">PCOR1329_LOCUS79105</name>
</gene>
<name>A0ABN9XUQ2_9DINO</name>
<accession>A0ABN9XUQ2</accession>
<evidence type="ECO:0000313" key="3">
    <source>
        <dbReference type="Proteomes" id="UP001189429"/>
    </source>
</evidence>